<evidence type="ECO:0000256" key="2">
    <source>
        <dbReference type="ARBA" id="ARBA00022737"/>
    </source>
</evidence>
<evidence type="ECO:0000256" key="4">
    <source>
        <dbReference type="SAM" id="Coils"/>
    </source>
</evidence>
<comment type="similarity">
    <text evidence="1">Belongs to the PPR family. P subfamily.</text>
</comment>
<dbReference type="GO" id="GO:0003729">
    <property type="term" value="F:mRNA binding"/>
    <property type="evidence" value="ECO:0007669"/>
    <property type="project" value="InterPro"/>
</dbReference>
<reference evidence="5 6" key="1">
    <citation type="journal article" date="2020" name="Nat. Commun.">
        <title>Genome of Tripterygium wilfordii and identification of cytochrome P450 involved in triptolide biosynthesis.</title>
        <authorList>
            <person name="Tu L."/>
            <person name="Su P."/>
            <person name="Zhang Z."/>
            <person name="Gao L."/>
            <person name="Wang J."/>
            <person name="Hu T."/>
            <person name="Zhou J."/>
            <person name="Zhang Y."/>
            <person name="Zhao Y."/>
            <person name="Liu Y."/>
            <person name="Song Y."/>
            <person name="Tong Y."/>
            <person name="Lu Y."/>
            <person name="Yang J."/>
            <person name="Xu C."/>
            <person name="Jia M."/>
            <person name="Peters R.J."/>
            <person name="Huang L."/>
            <person name="Gao W."/>
        </authorList>
    </citation>
    <scope>NUCLEOTIDE SEQUENCE [LARGE SCALE GENOMIC DNA]</scope>
    <source>
        <strain evidence="6">cv. XIE 37</strain>
        <tissue evidence="5">Leaf</tissue>
    </source>
</reference>
<evidence type="ECO:0000313" key="6">
    <source>
        <dbReference type="Proteomes" id="UP000593562"/>
    </source>
</evidence>
<dbReference type="InterPro" id="IPR044179">
    <property type="entry name" value="PPR5-like"/>
</dbReference>
<dbReference type="AlphaFoldDB" id="A0A7J7CC99"/>
<dbReference type="OrthoDB" id="185373at2759"/>
<keyword evidence="2" id="KW-0677">Repeat</keyword>
<dbReference type="PROSITE" id="PS51375">
    <property type="entry name" value="PPR"/>
    <property type="match status" value="2"/>
</dbReference>
<dbReference type="Gene3D" id="1.25.40.10">
    <property type="entry name" value="Tetratricopeptide repeat domain"/>
    <property type="match status" value="2"/>
</dbReference>
<dbReference type="InterPro" id="IPR002885">
    <property type="entry name" value="PPR_rpt"/>
</dbReference>
<evidence type="ECO:0000256" key="3">
    <source>
        <dbReference type="PROSITE-ProRule" id="PRU00708"/>
    </source>
</evidence>
<dbReference type="PANTHER" id="PTHR47874">
    <property type="entry name" value="EXPRESSED PROTEIN"/>
    <property type="match status" value="1"/>
</dbReference>
<feature type="repeat" description="PPR" evidence="3">
    <location>
        <begin position="224"/>
        <end position="258"/>
    </location>
</feature>
<protein>
    <submittedName>
        <fullName evidence="5">Pentatricopeptide repeat-containing protein</fullName>
    </submittedName>
</protein>
<comment type="caution">
    <text evidence="5">The sequence shown here is derived from an EMBL/GenBank/DDBJ whole genome shotgun (WGS) entry which is preliminary data.</text>
</comment>
<dbReference type="NCBIfam" id="TIGR00756">
    <property type="entry name" value="PPR"/>
    <property type="match status" value="3"/>
</dbReference>
<dbReference type="Proteomes" id="UP000593562">
    <property type="component" value="Unassembled WGS sequence"/>
</dbReference>
<sequence length="511" mass="59707">MKRIFKISDAAEAELLCRHRSGFEARIKSPSTFTRTRPPTFRFSRGLCDQIPSQKASSFLGILGLFSDNPSYADVTAREKLSKDVSALADRLVRYENDFDKFIEVLEEEGVSLLNRHRHGYAFLELLKQLGSRPQLALEVFNWRRQSESEICMIPEEYVKGITVAGRTKNVDIALELFTEAVNKRLKRPSTYNALMGAYMYNGLADKCLSLFQDLKTDTSCRPSVAAYNILLSTFGRKLFIDQMEAIYREMIEQNLSPNLKTYNTLIDGYLVAWMWNSMEKTFQMMKAGSVKPDIRTYKLMLRGYAHSRNLKKMEETYNFVKHHVDEDSQLVKSMIWAYYRSSETDRVRKIENLMRLLPEERYRPWLNVLMIKLYAQENCLDDMEILINEAFEHRMTVLSLDVLRCIITSYFRCNVVDKLANFGNRAQCAGWRIGRCLYHCKMVMYSAQHRLEEMERVLKEMENVNMDRTKKTFWILYKAYLSWGERHKLDKVRALMCKNGYGIPVDASSS</sequence>
<feature type="repeat" description="PPR" evidence="3">
    <location>
        <begin position="259"/>
        <end position="293"/>
    </location>
</feature>
<dbReference type="Pfam" id="PF13041">
    <property type="entry name" value="PPR_2"/>
    <property type="match status" value="2"/>
</dbReference>
<organism evidence="5 6">
    <name type="scientific">Tripterygium wilfordii</name>
    <name type="common">Thunder God vine</name>
    <dbReference type="NCBI Taxonomy" id="458696"/>
    <lineage>
        <taxon>Eukaryota</taxon>
        <taxon>Viridiplantae</taxon>
        <taxon>Streptophyta</taxon>
        <taxon>Embryophyta</taxon>
        <taxon>Tracheophyta</taxon>
        <taxon>Spermatophyta</taxon>
        <taxon>Magnoliopsida</taxon>
        <taxon>eudicotyledons</taxon>
        <taxon>Gunneridae</taxon>
        <taxon>Pentapetalae</taxon>
        <taxon>rosids</taxon>
        <taxon>fabids</taxon>
        <taxon>Celastrales</taxon>
        <taxon>Celastraceae</taxon>
        <taxon>Tripterygium</taxon>
    </lineage>
</organism>
<evidence type="ECO:0000313" key="5">
    <source>
        <dbReference type="EMBL" id="KAF5731497.1"/>
    </source>
</evidence>
<gene>
    <name evidence="5" type="ORF">HS088_TW18G00175</name>
</gene>
<feature type="coiled-coil region" evidence="4">
    <location>
        <begin position="445"/>
        <end position="472"/>
    </location>
</feature>
<dbReference type="FunCoup" id="A0A7J7CC99">
    <property type="interactions" value="3029"/>
</dbReference>
<accession>A0A7J7CC99</accession>
<dbReference type="PANTHER" id="PTHR47874:SF1">
    <property type="entry name" value="OS05G0407900 PROTEIN"/>
    <property type="match status" value="1"/>
</dbReference>
<evidence type="ECO:0000256" key="1">
    <source>
        <dbReference type="ARBA" id="ARBA00007626"/>
    </source>
</evidence>
<dbReference type="EMBL" id="JAAARO010000018">
    <property type="protein sequence ID" value="KAF5731497.1"/>
    <property type="molecule type" value="Genomic_DNA"/>
</dbReference>
<name>A0A7J7CC99_TRIWF</name>
<keyword evidence="4" id="KW-0175">Coiled coil</keyword>
<dbReference type="InterPro" id="IPR011990">
    <property type="entry name" value="TPR-like_helical_dom_sf"/>
</dbReference>
<keyword evidence="6" id="KW-1185">Reference proteome</keyword>
<proteinExistence type="inferred from homology"/>
<dbReference type="InParanoid" id="A0A7J7CC99"/>